<protein>
    <submittedName>
        <fullName evidence="7">2-oxoisovalerate dehydrogenase E1 component</fullName>
    </submittedName>
</protein>
<dbReference type="InterPro" id="IPR005475">
    <property type="entry name" value="Transketolase-like_Pyr-bd"/>
</dbReference>
<dbReference type="GO" id="GO:0016624">
    <property type="term" value="F:oxidoreductase activity, acting on the aldehyde or oxo group of donors, disulfide as acceptor"/>
    <property type="evidence" value="ECO:0007669"/>
    <property type="project" value="InterPro"/>
</dbReference>
<organism evidence="7 8">
    <name type="scientific">Rhodothermus profundi</name>
    <dbReference type="NCBI Taxonomy" id="633813"/>
    <lineage>
        <taxon>Bacteria</taxon>
        <taxon>Pseudomonadati</taxon>
        <taxon>Rhodothermota</taxon>
        <taxon>Rhodothermia</taxon>
        <taxon>Rhodothermales</taxon>
        <taxon>Rhodothermaceae</taxon>
        <taxon>Rhodothermus</taxon>
    </lineage>
</organism>
<dbReference type="PANTHER" id="PTHR43257">
    <property type="entry name" value="PYRUVATE DEHYDROGENASE E1 COMPONENT BETA SUBUNIT"/>
    <property type="match status" value="1"/>
</dbReference>
<dbReference type="SUPFAM" id="SSF52922">
    <property type="entry name" value="TK C-terminal domain-like"/>
    <property type="match status" value="1"/>
</dbReference>
<dbReference type="RefSeq" id="WP_072716437.1">
    <property type="nucleotide sequence ID" value="NZ_FRAU01000011.1"/>
</dbReference>
<dbReference type="Proteomes" id="UP000185812">
    <property type="component" value="Unassembled WGS sequence"/>
</dbReference>
<name>A0A1M6XL00_9BACT</name>
<evidence type="ECO:0000259" key="6">
    <source>
        <dbReference type="SMART" id="SM00861"/>
    </source>
</evidence>
<dbReference type="InterPro" id="IPR029061">
    <property type="entry name" value="THDP-binding"/>
</dbReference>
<feature type="domain" description="Transketolase-like pyrimidine-binding" evidence="6">
    <location>
        <begin position="384"/>
        <end position="560"/>
    </location>
</feature>
<comment type="cofactor">
    <cofactor evidence="1">
        <name>thiamine diphosphate</name>
        <dbReference type="ChEBI" id="CHEBI:58937"/>
    </cofactor>
</comment>
<evidence type="ECO:0000256" key="5">
    <source>
        <dbReference type="SAM" id="MobiDB-lite"/>
    </source>
</evidence>
<dbReference type="FunFam" id="3.40.50.970:FF:000001">
    <property type="entry name" value="Pyruvate dehydrogenase E1 beta subunit"/>
    <property type="match status" value="1"/>
</dbReference>
<dbReference type="InterPro" id="IPR009014">
    <property type="entry name" value="Transketo_C/PFOR_II"/>
</dbReference>
<keyword evidence="4" id="KW-0786">Thiamine pyrophosphate</keyword>
<keyword evidence="3" id="KW-0560">Oxidoreductase</keyword>
<dbReference type="InterPro" id="IPR033248">
    <property type="entry name" value="Transketolase_C"/>
</dbReference>
<dbReference type="SUPFAM" id="SSF52518">
    <property type="entry name" value="Thiamin diphosphate-binding fold (THDP-binding)"/>
    <property type="match status" value="2"/>
</dbReference>
<evidence type="ECO:0000256" key="2">
    <source>
        <dbReference type="ARBA" id="ARBA00003906"/>
    </source>
</evidence>
<sequence length="710" mass="78479">MPRKKKTTHTLEKALPNSGGNGQQVAELPVLAYEGDLDIQPVSPADFDRDTLLRVYRTMLLARRLDEKMLTLLKQGKGFFHIGGSGHEAAQAAIGLLSRPGFDWFWMYYRDLCMYLMLGNRPEDALLAHLAKADDPNSGGRQMPSHYSDRAKHIVTPSSSVGAQFLPALGTAMGVQRRGENAYVYCSAGEGATSQGAFHEALNWAARAKAPVLYFIQNNRYAISVPIEQQTAGGNPYKLGAGYEGLARIHVDGTDFFKAYAAARAAIEYIRAGKGPVLLVADVVRLLPHSSSDNHAKYRLPEELEKDRQLDPILRLEQTLQQAGLLQPEQIEEIRREVRHQVDEAARWAEQQPDPDPDTATRYVYFEGTLDLEYEKSTPSGPPVVMVDAINHALHEEMERDERVIVYGEDVADPKGGVFTATRGLSERFGFDRCFNSPLAEASIIGTAVGLAACGFKPVVEIQFADYIWPAMQQLRNQVAPFRYRSNNAWECPLVIRVPCGGYIHGGLCHSQNIEGIFGHMPGYKIALPSNAADAKGLLKTAIRMRDPVLFLEHKALYRAAAARTPEPDADYLLPFGKARVVQEGRDLTIVTYGMMVHKSVNVARRLAREDGVSIEIIDIRTIIPLDIDTILASVQKTNRVLVVYEDHEFAGFGAEIAAQIAARAFEYLDAPVQRVAGAFTPIPFADPLESAVLPQDEDILQAARDLLAY</sequence>
<dbReference type="Pfam" id="PF00676">
    <property type="entry name" value="E1_dh"/>
    <property type="match status" value="1"/>
</dbReference>
<feature type="region of interest" description="Disordered" evidence="5">
    <location>
        <begin position="1"/>
        <end position="23"/>
    </location>
</feature>
<evidence type="ECO:0000313" key="7">
    <source>
        <dbReference type="EMBL" id="SHL06566.1"/>
    </source>
</evidence>
<accession>A0A1M6XL00</accession>
<reference evidence="8" key="1">
    <citation type="submission" date="2016-11" db="EMBL/GenBank/DDBJ databases">
        <authorList>
            <person name="Varghese N."/>
            <person name="Submissions S."/>
        </authorList>
    </citation>
    <scope>NUCLEOTIDE SEQUENCE [LARGE SCALE GENOMIC DNA]</scope>
    <source>
        <strain evidence="8">DSM 22212</strain>
    </source>
</reference>
<dbReference type="CDD" id="cd02000">
    <property type="entry name" value="TPP_E1_PDC_ADC_BCADC"/>
    <property type="match status" value="1"/>
</dbReference>
<comment type="function">
    <text evidence="2">E1 component of the 2-oxoglutarate dehydrogenase (OGDH) complex which catalyzes the decarboxylation of 2-oxoglutarate, the first step in the conversion of 2-oxoglutarate to succinyl-CoA and CO(2).</text>
</comment>
<evidence type="ECO:0000256" key="3">
    <source>
        <dbReference type="ARBA" id="ARBA00023002"/>
    </source>
</evidence>
<dbReference type="CDD" id="cd07036">
    <property type="entry name" value="TPP_PYR_E1-PDHc-beta_like"/>
    <property type="match status" value="1"/>
</dbReference>
<dbReference type="PANTHER" id="PTHR43257:SF2">
    <property type="entry name" value="PYRUVATE DEHYDROGENASE E1 COMPONENT SUBUNIT BETA"/>
    <property type="match status" value="1"/>
</dbReference>
<dbReference type="STRING" id="633813.SAMN04488087_2639"/>
<gene>
    <name evidence="7" type="ORF">SAMN04488087_2639</name>
</gene>
<dbReference type="Pfam" id="PF02779">
    <property type="entry name" value="Transket_pyr"/>
    <property type="match status" value="1"/>
</dbReference>
<dbReference type="Gene3D" id="3.40.50.970">
    <property type="match status" value="2"/>
</dbReference>
<evidence type="ECO:0000313" key="8">
    <source>
        <dbReference type="Proteomes" id="UP000185812"/>
    </source>
</evidence>
<dbReference type="SMART" id="SM00861">
    <property type="entry name" value="Transket_pyr"/>
    <property type="match status" value="1"/>
</dbReference>
<dbReference type="EMBL" id="FRAU01000011">
    <property type="protein sequence ID" value="SHL06566.1"/>
    <property type="molecule type" value="Genomic_DNA"/>
</dbReference>
<dbReference type="Gene3D" id="3.40.50.920">
    <property type="match status" value="1"/>
</dbReference>
<evidence type="ECO:0000256" key="4">
    <source>
        <dbReference type="ARBA" id="ARBA00023052"/>
    </source>
</evidence>
<dbReference type="Pfam" id="PF02780">
    <property type="entry name" value="Transketolase_C"/>
    <property type="match status" value="1"/>
</dbReference>
<evidence type="ECO:0000256" key="1">
    <source>
        <dbReference type="ARBA" id="ARBA00001964"/>
    </source>
</evidence>
<dbReference type="OrthoDB" id="9771835at2"/>
<dbReference type="FunFam" id="3.40.50.920:FF:000001">
    <property type="entry name" value="Pyruvate dehydrogenase E1 beta subunit"/>
    <property type="match status" value="1"/>
</dbReference>
<dbReference type="AlphaFoldDB" id="A0A1M6XL00"/>
<dbReference type="InterPro" id="IPR001017">
    <property type="entry name" value="DH_E1"/>
</dbReference>
<proteinExistence type="predicted"/>
<keyword evidence="8" id="KW-1185">Reference proteome</keyword>